<keyword evidence="7" id="KW-0808">Transferase</keyword>
<sequence>MATAREVGADTDQVTRINMDTQEQVDILRCWKCRKYIANSNCLVKEQTIDLFQRPHSSTTSPGICKVWHMNIDALPDWVTCVIEKAQWTTGKLNCPFCGARLGGFNFINNTKCSCGQYTNIHLCKRKTDCQMTNAVTPTISSLKHSSICKCHSDLNKELLHSMRGECLDTRNQRHSYMAKNNSGIGRLMEALCLEVRPTNFEMNSKKLHFQVSNPKMSLSTSLAINDRYTVKAFHRKSQSLDLNIRQKLISLPTFYRISTSKRPFFPRQHEAQSLYTKACLQLKSNTTHNYFHFPFKSDAGELPKSFSVTAHGLATPEEAKFNPVLEDSKHYLESTARDHCDQRLLLSSSGGTAEEDTVQQSITPIACLEQFTTNDQKFNKKKRNRLNSLRRKKKWQERWFQKKTLNAEKEHECRQDKESYLCAVCLDVYFNPYMCYPCRHIFCEPCLRRLAKDNPSSTPCPLCRTAITQVFFQSELNNSTRTLFPMEYLKVKEHFQETSLANWPLPSCKKAFRVIEGFQNTDSFTRRHFPHAAHRMDYMDFEDDSRGWRFDMDLVIIYIYSINWVIGFIVFCFLCYFFFPL</sequence>
<dbReference type="PROSITE" id="PS00518">
    <property type="entry name" value="ZF_RING_1"/>
    <property type="match status" value="1"/>
</dbReference>
<dbReference type="GO" id="GO:0061630">
    <property type="term" value="F:ubiquitin protein ligase activity"/>
    <property type="evidence" value="ECO:0007669"/>
    <property type="project" value="UniProtKB-EC"/>
</dbReference>
<dbReference type="Gene3D" id="3.30.40.10">
    <property type="entry name" value="Zinc/RING finger domain, C3HC4 (zinc finger)"/>
    <property type="match status" value="1"/>
</dbReference>
<evidence type="ECO:0000256" key="17">
    <source>
        <dbReference type="ARBA" id="ARBA00058659"/>
    </source>
</evidence>
<comment type="catalytic activity">
    <reaction evidence="1">
        <text>S-ubiquitinyl-[E2 ubiquitin-conjugating enzyme]-L-cysteine + [acceptor protein]-L-lysine = [E2 ubiquitin-conjugating enzyme]-L-cysteine + N(6)-ubiquitinyl-[acceptor protein]-L-lysine.</text>
        <dbReference type="EC" id="2.3.2.27"/>
    </reaction>
</comment>
<evidence type="ECO:0000256" key="20">
    <source>
        <dbReference type="ARBA" id="ARBA00079826"/>
    </source>
</evidence>
<dbReference type="GO" id="GO:0032436">
    <property type="term" value="P:positive regulation of proteasomal ubiquitin-dependent protein catabolic process"/>
    <property type="evidence" value="ECO:0007669"/>
    <property type="project" value="Ensembl"/>
</dbReference>
<evidence type="ECO:0000256" key="14">
    <source>
        <dbReference type="ARBA" id="ARBA00022989"/>
    </source>
</evidence>
<keyword evidence="15 23" id="KW-0472">Membrane</keyword>
<evidence type="ECO:0000256" key="2">
    <source>
        <dbReference type="ARBA" id="ARBA00004259"/>
    </source>
</evidence>
<evidence type="ECO:0000256" key="4">
    <source>
        <dbReference type="ARBA" id="ARBA00004906"/>
    </source>
</evidence>
<dbReference type="InterPro" id="IPR045790">
    <property type="entry name" value="RNF180_C"/>
</dbReference>
<evidence type="ECO:0000256" key="16">
    <source>
        <dbReference type="ARBA" id="ARBA00023242"/>
    </source>
</evidence>
<dbReference type="PANTHER" id="PTHR46717:SF1">
    <property type="entry name" value="E3 UBIQUITIN-PROTEIN LIGASE RNF180"/>
    <property type="match status" value="1"/>
</dbReference>
<evidence type="ECO:0000256" key="11">
    <source>
        <dbReference type="ARBA" id="ARBA00022786"/>
    </source>
</evidence>
<dbReference type="CDD" id="cd16554">
    <property type="entry name" value="RING-HC_RNF180"/>
    <property type="match status" value="1"/>
</dbReference>
<evidence type="ECO:0000259" key="24">
    <source>
        <dbReference type="PROSITE" id="PS50089"/>
    </source>
</evidence>
<dbReference type="Pfam" id="PF19332">
    <property type="entry name" value="RNF180_C"/>
    <property type="match status" value="1"/>
</dbReference>
<dbReference type="GO" id="GO:0005635">
    <property type="term" value="C:nuclear envelope"/>
    <property type="evidence" value="ECO:0007669"/>
    <property type="project" value="UniProtKB-SubCell"/>
</dbReference>
<evidence type="ECO:0000256" key="23">
    <source>
        <dbReference type="SAM" id="Phobius"/>
    </source>
</evidence>
<dbReference type="InterPro" id="IPR033263">
    <property type="entry name" value="RNF180"/>
</dbReference>
<dbReference type="GO" id="GO:0008270">
    <property type="term" value="F:zinc ion binding"/>
    <property type="evidence" value="ECO:0007669"/>
    <property type="project" value="UniProtKB-KW"/>
</dbReference>
<evidence type="ECO:0000256" key="10">
    <source>
        <dbReference type="ARBA" id="ARBA00022771"/>
    </source>
</evidence>
<keyword evidence="16" id="KW-0539">Nucleus</keyword>
<keyword evidence="14 23" id="KW-1133">Transmembrane helix</keyword>
<evidence type="ECO:0000256" key="18">
    <source>
        <dbReference type="ARBA" id="ARBA00062709"/>
    </source>
</evidence>
<comment type="subcellular location">
    <subcellularLocation>
        <location evidence="3">Endoplasmic reticulum membrane</location>
        <topology evidence="3">Single-pass membrane protein</topology>
    </subcellularLocation>
    <subcellularLocation>
        <location evidence="2">Nucleus envelope</location>
    </subcellularLocation>
</comment>
<protein>
    <recommendedName>
        <fullName evidence="19">E3 ubiquitin-protein ligase RNF180</fullName>
        <ecNumber evidence="5">2.3.2.27</ecNumber>
    </recommendedName>
    <alternativeName>
        <fullName evidence="21">RING finger protein 180</fullName>
    </alternativeName>
    <alternativeName>
        <fullName evidence="20">RING-type E3 ubiquitin transferase RNF180</fullName>
    </alternativeName>
</protein>
<dbReference type="GO" id="GO:0030534">
    <property type="term" value="P:adult behavior"/>
    <property type="evidence" value="ECO:0007669"/>
    <property type="project" value="Ensembl"/>
</dbReference>
<evidence type="ECO:0000313" key="25">
    <source>
        <dbReference type="Ensembl" id="ENSSMRP00000025789.1"/>
    </source>
</evidence>
<dbReference type="PROSITE" id="PS50089">
    <property type="entry name" value="ZF_RING_2"/>
    <property type="match status" value="1"/>
</dbReference>
<evidence type="ECO:0000256" key="7">
    <source>
        <dbReference type="ARBA" id="ARBA00022679"/>
    </source>
</evidence>
<comment type="function">
    <text evidence="17">E3 ubiquitin-protein ligase which promotes polyubiquitination and degradation by the proteasome pathway of ZIC2.</text>
</comment>
<keyword evidence="6" id="KW-0597">Phosphoprotein</keyword>
<dbReference type="OMA" id="CETQTQR"/>
<dbReference type="SUPFAM" id="SSF57850">
    <property type="entry name" value="RING/U-box"/>
    <property type="match status" value="1"/>
</dbReference>
<evidence type="ECO:0000256" key="8">
    <source>
        <dbReference type="ARBA" id="ARBA00022692"/>
    </source>
</evidence>
<dbReference type="Ensembl" id="ENSSMRT00000030162.1">
    <property type="protein sequence ID" value="ENSSMRP00000025789.1"/>
    <property type="gene ID" value="ENSSMRG00000019912.1"/>
</dbReference>
<dbReference type="GO" id="GO:0000209">
    <property type="term" value="P:protein polyubiquitination"/>
    <property type="evidence" value="ECO:0007669"/>
    <property type="project" value="Ensembl"/>
</dbReference>
<comment type="pathway">
    <text evidence="4">Protein modification; protein ubiquitination.</text>
</comment>
<evidence type="ECO:0000256" key="6">
    <source>
        <dbReference type="ARBA" id="ARBA00022553"/>
    </source>
</evidence>
<evidence type="ECO:0000256" key="13">
    <source>
        <dbReference type="ARBA" id="ARBA00022833"/>
    </source>
</evidence>
<dbReference type="GO" id="GO:0031398">
    <property type="term" value="P:positive regulation of protein ubiquitination"/>
    <property type="evidence" value="ECO:0007669"/>
    <property type="project" value="Ensembl"/>
</dbReference>
<dbReference type="Proteomes" id="UP000694421">
    <property type="component" value="Unplaced"/>
</dbReference>
<keyword evidence="12" id="KW-0256">Endoplasmic reticulum</keyword>
<dbReference type="InterPro" id="IPR013083">
    <property type="entry name" value="Znf_RING/FYVE/PHD"/>
</dbReference>
<keyword evidence="13" id="KW-0862">Zinc</keyword>
<evidence type="ECO:0000256" key="12">
    <source>
        <dbReference type="ARBA" id="ARBA00022824"/>
    </source>
</evidence>
<name>A0A8D0E417_SALMN</name>
<dbReference type="InterPro" id="IPR017907">
    <property type="entry name" value="Znf_RING_CS"/>
</dbReference>
<keyword evidence="8 23" id="KW-0812">Transmembrane</keyword>
<comment type="subunit">
    <text evidence="18">Interacts with ZIC2.</text>
</comment>
<dbReference type="InterPro" id="IPR001841">
    <property type="entry name" value="Znf_RING"/>
</dbReference>
<accession>A0A8D0E417</accession>
<dbReference type="GO" id="GO:0042428">
    <property type="term" value="P:serotonin metabolic process"/>
    <property type="evidence" value="ECO:0007669"/>
    <property type="project" value="Ensembl"/>
</dbReference>
<dbReference type="Pfam" id="PF13920">
    <property type="entry name" value="zf-C3HC4_3"/>
    <property type="match status" value="1"/>
</dbReference>
<evidence type="ECO:0000256" key="9">
    <source>
        <dbReference type="ARBA" id="ARBA00022723"/>
    </source>
</evidence>
<keyword evidence="11" id="KW-0833">Ubl conjugation pathway</keyword>
<dbReference type="AlphaFoldDB" id="A0A8D0E417"/>
<evidence type="ECO:0000313" key="26">
    <source>
        <dbReference type="Proteomes" id="UP000694421"/>
    </source>
</evidence>
<dbReference type="PANTHER" id="PTHR46717">
    <property type="entry name" value="E3 UBIQUITIN-PROTEIN LIGASE RNF180"/>
    <property type="match status" value="1"/>
</dbReference>
<evidence type="ECO:0000256" key="1">
    <source>
        <dbReference type="ARBA" id="ARBA00000900"/>
    </source>
</evidence>
<evidence type="ECO:0000256" key="3">
    <source>
        <dbReference type="ARBA" id="ARBA00004389"/>
    </source>
</evidence>
<evidence type="ECO:0000256" key="22">
    <source>
        <dbReference type="PROSITE-ProRule" id="PRU00175"/>
    </source>
</evidence>
<evidence type="ECO:0000256" key="21">
    <source>
        <dbReference type="ARBA" id="ARBA00080502"/>
    </source>
</evidence>
<feature type="transmembrane region" description="Helical" evidence="23">
    <location>
        <begin position="556"/>
        <end position="580"/>
    </location>
</feature>
<keyword evidence="10 22" id="KW-0863">Zinc-finger</keyword>
<reference evidence="25" key="2">
    <citation type="submission" date="2025-09" db="UniProtKB">
        <authorList>
            <consortium name="Ensembl"/>
        </authorList>
    </citation>
    <scope>IDENTIFICATION</scope>
</reference>
<keyword evidence="26" id="KW-1185">Reference proteome</keyword>
<feature type="domain" description="RING-type" evidence="24">
    <location>
        <begin position="423"/>
        <end position="465"/>
    </location>
</feature>
<dbReference type="FunFam" id="3.30.40.10:FF:000316">
    <property type="entry name" value="E3 ubiquitin-protein ligase RNF180"/>
    <property type="match status" value="1"/>
</dbReference>
<dbReference type="SMART" id="SM00184">
    <property type="entry name" value="RING"/>
    <property type="match status" value="1"/>
</dbReference>
<dbReference type="GO" id="GO:0042415">
    <property type="term" value="P:norepinephrine metabolic process"/>
    <property type="evidence" value="ECO:0007669"/>
    <property type="project" value="Ensembl"/>
</dbReference>
<proteinExistence type="predicted"/>
<evidence type="ECO:0000256" key="19">
    <source>
        <dbReference type="ARBA" id="ARBA00067421"/>
    </source>
</evidence>
<reference evidence="25" key="1">
    <citation type="submission" date="2025-08" db="UniProtKB">
        <authorList>
            <consortium name="Ensembl"/>
        </authorList>
    </citation>
    <scope>IDENTIFICATION</scope>
</reference>
<organism evidence="25 26">
    <name type="scientific">Salvator merianae</name>
    <name type="common">Argentine black and white tegu</name>
    <name type="synonym">Tupinambis merianae</name>
    <dbReference type="NCBI Taxonomy" id="96440"/>
    <lineage>
        <taxon>Eukaryota</taxon>
        <taxon>Metazoa</taxon>
        <taxon>Chordata</taxon>
        <taxon>Craniata</taxon>
        <taxon>Vertebrata</taxon>
        <taxon>Euteleostomi</taxon>
        <taxon>Lepidosauria</taxon>
        <taxon>Squamata</taxon>
        <taxon>Bifurcata</taxon>
        <taxon>Unidentata</taxon>
        <taxon>Episquamata</taxon>
        <taxon>Laterata</taxon>
        <taxon>Teiioidea</taxon>
        <taxon>Teiidae</taxon>
        <taxon>Salvator</taxon>
    </lineage>
</organism>
<dbReference type="GeneTree" id="ENSGT00950000182909"/>
<evidence type="ECO:0000256" key="15">
    <source>
        <dbReference type="ARBA" id="ARBA00023136"/>
    </source>
</evidence>
<evidence type="ECO:0000256" key="5">
    <source>
        <dbReference type="ARBA" id="ARBA00012483"/>
    </source>
</evidence>
<dbReference type="EC" id="2.3.2.27" evidence="5"/>
<keyword evidence="9" id="KW-0479">Metal-binding</keyword>
<dbReference type="GO" id="GO:0005789">
    <property type="term" value="C:endoplasmic reticulum membrane"/>
    <property type="evidence" value="ECO:0007669"/>
    <property type="project" value="UniProtKB-SubCell"/>
</dbReference>
<dbReference type="GO" id="GO:0031624">
    <property type="term" value="F:ubiquitin conjugating enzyme binding"/>
    <property type="evidence" value="ECO:0007669"/>
    <property type="project" value="Ensembl"/>
</dbReference>